<protein>
    <recommendedName>
        <fullName evidence="3">Terminase small subunit</fullName>
    </recommendedName>
</protein>
<evidence type="ECO:0000313" key="1">
    <source>
        <dbReference type="EMBL" id="MFC7703289.1"/>
    </source>
</evidence>
<comment type="caution">
    <text evidence="1">The sequence shown here is derived from an EMBL/GenBank/DDBJ whole genome shotgun (WGS) entry which is preliminary data.</text>
</comment>
<reference evidence="2" key="1">
    <citation type="journal article" date="2019" name="Int. J. Syst. Evol. Microbiol.">
        <title>The Global Catalogue of Microorganisms (GCM) 10K type strain sequencing project: providing services to taxonomists for standard genome sequencing and annotation.</title>
        <authorList>
            <consortium name="The Broad Institute Genomics Platform"/>
            <consortium name="The Broad Institute Genome Sequencing Center for Infectious Disease"/>
            <person name="Wu L."/>
            <person name="Ma J."/>
        </authorList>
    </citation>
    <scope>NUCLEOTIDE SEQUENCE [LARGE SCALE GENOMIC DNA]</scope>
    <source>
        <strain evidence="2">CGMCC 1.12750</strain>
    </source>
</reference>
<keyword evidence="2" id="KW-1185">Reference proteome</keyword>
<evidence type="ECO:0008006" key="3">
    <source>
        <dbReference type="Google" id="ProtNLM"/>
    </source>
</evidence>
<organism evidence="1 2">
    <name type="scientific">Plastorhodobacter daqingensis</name>
    <dbReference type="NCBI Taxonomy" id="1387281"/>
    <lineage>
        <taxon>Bacteria</taxon>
        <taxon>Pseudomonadati</taxon>
        <taxon>Pseudomonadota</taxon>
        <taxon>Alphaproteobacteria</taxon>
        <taxon>Rhodobacterales</taxon>
        <taxon>Paracoccaceae</taxon>
        <taxon>Plastorhodobacter</taxon>
    </lineage>
</organism>
<dbReference type="RefSeq" id="WP_377399307.1">
    <property type="nucleotide sequence ID" value="NZ_JBHTFQ010000002.1"/>
</dbReference>
<name>A0ABW2UIR0_9RHOB</name>
<dbReference type="Proteomes" id="UP001596516">
    <property type="component" value="Unassembled WGS sequence"/>
</dbReference>
<proteinExistence type="predicted"/>
<evidence type="ECO:0000313" key="2">
    <source>
        <dbReference type="Proteomes" id="UP001596516"/>
    </source>
</evidence>
<gene>
    <name evidence="1" type="ORF">ACFQXB_03660</name>
</gene>
<accession>A0ABW2UIR0</accession>
<dbReference type="EMBL" id="JBHTFQ010000002">
    <property type="protein sequence ID" value="MFC7703289.1"/>
    <property type="molecule type" value="Genomic_DNA"/>
</dbReference>
<sequence length="70" mass="7818">MTKAPARIARLANEIADHAETLAPKDDRLRALLDEMRQLAVVLPARPTLVAGHESEQEDDLEEMFNNVPI</sequence>